<evidence type="ECO:0000313" key="3">
    <source>
        <dbReference type="Proteomes" id="UP000304900"/>
    </source>
</evidence>
<name>A0A4U6CUB6_9BACT</name>
<accession>A0A4U6CUB6</accession>
<dbReference type="SUPFAM" id="SSF52980">
    <property type="entry name" value="Restriction endonuclease-like"/>
    <property type="match status" value="1"/>
</dbReference>
<keyword evidence="3" id="KW-1185">Reference proteome</keyword>
<dbReference type="InterPro" id="IPR012296">
    <property type="entry name" value="Nuclease_put_TT1808"/>
</dbReference>
<proteinExistence type="predicted"/>
<keyword evidence="2" id="KW-0378">Hydrolase</keyword>
<dbReference type="InterPro" id="IPR008538">
    <property type="entry name" value="Uma2"/>
</dbReference>
<protein>
    <submittedName>
        <fullName evidence="2">Uma2 family endonuclease</fullName>
    </submittedName>
</protein>
<dbReference type="Gene3D" id="3.90.1570.10">
    <property type="entry name" value="tt1808, chain A"/>
    <property type="match status" value="1"/>
</dbReference>
<dbReference type="EMBL" id="SZVO01000023">
    <property type="protein sequence ID" value="TKT86628.1"/>
    <property type="molecule type" value="Genomic_DNA"/>
</dbReference>
<dbReference type="PANTHER" id="PTHR34107:SF7">
    <property type="entry name" value="SLR2092 PROTEIN"/>
    <property type="match status" value="1"/>
</dbReference>
<keyword evidence="2" id="KW-0255">Endonuclease</keyword>
<dbReference type="CDD" id="cd06260">
    <property type="entry name" value="DUF820-like"/>
    <property type="match status" value="1"/>
</dbReference>
<dbReference type="InterPro" id="IPR011335">
    <property type="entry name" value="Restrct_endonuc-II-like"/>
</dbReference>
<sequence length="189" mass="21143">MELPLIIRPVAGITEDMFFDLCQANSQLLMERDKDGNIIVMVPTGSDTGNYNFEFGLELGIWNRGSKAGYVFDSSSGFTLPNGAVRSPDLSWISKSRWESLPEAQRKKFAPICPDFVLEVRSLSDDLSDLQSKMKEYHANGCSLGWLIDRIGKKAYIYRKDGSVEIKKDIPVQLSGEDLLPGLIVETNF</sequence>
<dbReference type="OrthoDB" id="9799703at2"/>
<comment type="caution">
    <text evidence="2">The sequence shown here is derived from an EMBL/GenBank/DDBJ whole genome shotgun (WGS) entry which is preliminary data.</text>
</comment>
<dbReference type="Proteomes" id="UP000304900">
    <property type="component" value="Unassembled WGS sequence"/>
</dbReference>
<dbReference type="RefSeq" id="WP_137344053.1">
    <property type="nucleotide sequence ID" value="NZ_BSQH01000026.1"/>
</dbReference>
<evidence type="ECO:0000313" key="2">
    <source>
        <dbReference type="EMBL" id="TKT86628.1"/>
    </source>
</evidence>
<dbReference type="GO" id="GO:0004519">
    <property type="term" value="F:endonuclease activity"/>
    <property type="evidence" value="ECO:0007669"/>
    <property type="project" value="UniProtKB-KW"/>
</dbReference>
<evidence type="ECO:0000259" key="1">
    <source>
        <dbReference type="Pfam" id="PF05685"/>
    </source>
</evidence>
<keyword evidence="2" id="KW-0540">Nuclease</keyword>
<dbReference type="PANTHER" id="PTHR34107">
    <property type="entry name" value="SLL0198 PROTEIN-RELATED"/>
    <property type="match status" value="1"/>
</dbReference>
<reference evidence="2 3" key="1">
    <citation type="submission" date="2019-05" db="EMBL/GenBank/DDBJ databases">
        <title>Dyadobacter AR-3-8 sp. nov., isolated from arctic soil.</title>
        <authorList>
            <person name="Chaudhary D.K."/>
        </authorList>
    </citation>
    <scope>NUCLEOTIDE SEQUENCE [LARGE SCALE GENOMIC DNA]</scope>
    <source>
        <strain evidence="2 3">AR-3-8</strain>
    </source>
</reference>
<feature type="domain" description="Putative restriction endonuclease" evidence="1">
    <location>
        <begin position="17"/>
        <end position="184"/>
    </location>
</feature>
<organism evidence="2 3">
    <name type="scientific">Dyadobacter frigoris</name>
    <dbReference type="NCBI Taxonomy" id="2576211"/>
    <lineage>
        <taxon>Bacteria</taxon>
        <taxon>Pseudomonadati</taxon>
        <taxon>Bacteroidota</taxon>
        <taxon>Cytophagia</taxon>
        <taxon>Cytophagales</taxon>
        <taxon>Spirosomataceae</taxon>
        <taxon>Dyadobacter</taxon>
    </lineage>
</organism>
<dbReference type="AlphaFoldDB" id="A0A4U6CUB6"/>
<dbReference type="Pfam" id="PF05685">
    <property type="entry name" value="Uma2"/>
    <property type="match status" value="1"/>
</dbReference>
<gene>
    <name evidence="2" type="ORF">FDK13_31780</name>
</gene>